<evidence type="ECO:0000313" key="2">
    <source>
        <dbReference type="EMBL" id="SEP53226.1"/>
    </source>
</evidence>
<evidence type="ECO:0000313" key="3">
    <source>
        <dbReference type="Proteomes" id="UP000198582"/>
    </source>
</evidence>
<dbReference type="OrthoDB" id="3685619at2"/>
<gene>
    <name evidence="2" type="ORF">SAMN04489732_12564</name>
</gene>
<keyword evidence="1" id="KW-1133">Transmembrane helix</keyword>
<organism evidence="2 3">
    <name type="scientific">Amycolatopsis saalfeldensis</name>
    <dbReference type="NCBI Taxonomy" id="394193"/>
    <lineage>
        <taxon>Bacteria</taxon>
        <taxon>Bacillati</taxon>
        <taxon>Actinomycetota</taxon>
        <taxon>Actinomycetes</taxon>
        <taxon>Pseudonocardiales</taxon>
        <taxon>Pseudonocardiaceae</taxon>
        <taxon>Amycolatopsis</taxon>
    </lineage>
</organism>
<feature type="transmembrane region" description="Helical" evidence="1">
    <location>
        <begin position="98"/>
        <end position="122"/>
    </location>
</feature>
<keyword evidence="3" id="KW-1185">Reference proteome</keyword>
<keyword evidence="1" id="KW-0472">Membrane</keyword>
<dbReference type="AlphaFoldDB" id="A0A1H8YM43"/>
<name>A0A1H8YM43_9PSEU</name>
<feature type="transmembrane region" description="Helical" evidence="1">
    <location>
        <begin position="219"/>
        <end position="241"/>
    </location>
</feature>
<feature type="transmembrane region" description="Helical" evidence="1">
    <location>
        <begin position="134"/>
        <end position="154"/>
    </location>
</feature>
<evidence type="ECO:0000256" key="1">
    <source>
        <dbReference type="SAM" id="Phobius"/>
    </source>
</evidence>
<dbReference type="Proteomes" id="UP000198582">
    <property type="component" value="Unassembled WGS sequence"/>
</dbReference>
<feature type="transmembrane region" description="Helical" evidence="1">
    <location>
        <begin position="30"/>
        <end position="48"/>
    </location>
</feature>
<dbReference type="EMBL" id="FOEF01000025">
    <property type="protein sequence ID" value="SEP53226.1"/>
    <property type="molecule type" value="Genomic_DNA"/>
</dbReference>
<feature type="transmembrane region" description="Helical" evidence="1">
    <location>
        <begin position="166"/>
        <end position="186"/>
    </location>
</feature>
<keyword evidence="1" id="KW-0812">Transmembrane</keyword>
<sequence length="356" mass="36487">MIDVLFFGVGLLALAAGLWRARRARRTGAGAGLAITLIALGVAFCFLADGAQAIESRIYPSLGRLLSNLATMVAAYGIEVTVAEIGGVAHRRRRSRQAALAVALVVLVVSFFATSGLPTGIGLFDELYRSNPTLVVYIFVYTLYLGFAVVDIAIVSAGAIRAGTGALRAGLGVMLVACAFALAYLAGKIAGLIGDLSSAHPVAMSCSGAFSNLECTLDVGFPAVSVLLIVIGLTLPVLPAAGRAIRDARTRAALRPLRTHLVGRFPDVVRLGSAGVTGRERLLTVMSEVNDGLILAGVAPSMPPDAAARALRSGAPAEAGVPADGDATFAAEVARLRAIARAFRAEPSAGAASPAR</sequence>
<dbReference type="STRING" id="394193.SAMN04489732_12564"/>
<accession>A0A1H8YM43</accession>
<dbReference type="RefSeq" id="WP_091627756.1">
    <property type="nucleotide sequence ID" value="NZ_FOEF01000025.1"/>
</dbReference>
<proteinExistence type="predicted"/>
<protein>
    <submittedName>
        <fullName evidence="2">Uncharacterized protein</fullName>
    </submittedName>
</protein>
<reference evidence="2 3" key="1">
    <citation type="submission" date="2016-10" db="EMBL/GenBank/DDBJ databases">
        <authorList>
            <person name="de Groot N.N."/>
        </authorList>
    </citation>
    <scope>NUCLEOTIDE SEQUENCE [LARGE SCALE GENOMIC DNA]</scope>
    <source>
        <strain evidence="2 3">DSM 44993</strain>
    </source>
</reference>